<dbReference type="EMBL" id="CP011125">
    <property type="protein sequence ID" value="AKF09508.1"/>
    <property type="molecule type" value="Genomic_DNA"/>
</dbReference>
<dbReference type="Proteomes" id="UP000034883">
    <property type="component" value="Chromosome"/>
</dbReference>
<reference evidence="1 2" key="1">
    <citation type="submission" date="2015-03" db="EMBL/GenBank/DDBJ databases">
        <title>Genome assembly of Sandaracinus amylolyticus DSM 53668.</title>
        <authorList>
            <person name="Sharma G."/>
            <person name="Subramanian S."/>
        </authorList>
    </citation>
    <scope>NUCLEOTIDE SEQUENCE [LARGE SCALE GENOMIC DNA]</scope>
    <source>
        <strain evidence="1 2">DSM 53668</strain>
    </source>
</reference>
<evidence type="ECO:0000313" key="2">
    <source>
        <dbReference type="Proteomes" id="UP000034883"/>
    </source>
</evidence>
<proteinExistence type="predicted"/>
<name>A0A0F6W7U7_9BACT</name>
<dbReference type="AlphaFoldDB" id="A0A0F6W7U7"/>
<organism evidence="1 2">
    <name type="scientific">Sandaracinus amylolyticus</name>
    <dbReference type="NCBI Taxonomy" id="927083"/>
    <lineage>
        <taxon>Bacteria</taxon>
        <taxon>Pseudomonadati</taxon>
        <taxon>Myxococcota</taxon>
        <taxon>Polyangia</taxon>
        <taxon>Polyangiales</taxon>
        <taxon>Sandaracinaceae</taxon>
        <taxon>Sandaracinus</taxon>
    </lineage>
</organism>
<protein>
    <submittedName>
        <fullName evidence="1">Uncharacterized protein</fullName>
    </submittedName>
</protein>
<dbReference type="KEGG" id="samy:DB32_006657"/>
<evidence type="ECO:0000313" key="1">
    <source>
        <dbReference type="EMBL" id="AKF09508.1"/>
    </source>
</evidence>
<sequence>MAALRTIASGVTAVHEHVARARVRVTTWFDRARAPRSASLDA</sequence>
<accession>A0A0F6W7U7</accession>
<gene>
    <name evidence="1" type="ORF">DB32_006657</name>
</gene>
<keyword evidence="2" id="KW-1185">Reference proteome</keyword>